<reference evidence="2" key="1">
    <citation type="journal article" date="2023" name="bioRxiv">
        <title>Scaffold-level genome assemblies of two parasitoid biocontrol wasps reveal the parthenogenesis mechanism and an associated novel virus.</title>
        <authorList>
            <person name="Inwood S."/>
            <person name="Skelly J."/>
            <person name="Guhlin J."/>
            <person name="Harrop T."/>
            <person name="Goldson S."/>
            <person name="Dearden P."/>
        </authorList>
    </citation>
    <scope>NUCLEOTIDE SEQUENCE</scope>
    <source>
        <strain evidence="2">Lincoln</strain>
        <tissue evidence="2">Whole body</tissue>
    </source>
</reference>
<protein>
    <submittedName>
        <fullName evidence="2">Uncharacterized protein</fullName>
    </submittedName>
</protein>
<accession>A0AA39F402</accession>
<comment type="caution">
    <text evidence="2">The sequence shown here is derived from an EMBL/GenBank/DDBJ whole genome shotgun (WGS) entry which is preliminary data.</text>
</comment>
<evidence type="ECO:0000313" key="3">
    <source>
        <dbReference type="Proteomes" id="UP001168972"/>
    </source>
</evidence>
<dbReference type="AlphaFoldDB" id="A0AA39F402"/>
<evidence type="ECO:0000256" key="1">
    <source>
        <dbReference type="SAM" id="SignalP"/>
    </source>
</evidence>
<gene>
    <name evidence="2" type="ORF">PV327_006267</name>
</gene>
<proteinExistence type="predicted"/>
<feature type="signal peptide" evidence="1">
    <location>
        <begin position="1"/>
        <end position="19"/>
    </location>
</feature>
<organism evidence="2 3">
    <name type="scientific">Microctonus hyperodae</name>
    <name type="common">Parasitoid wasp</name>
    <dbReference type="NCBI Taxonomy" id="165561"/>
    <lineage>
        <taxon>Eukaryota</taxon>
        <taxon>Metazoa</taxon>
        <taxon>Ecdysozoa</taxon>
        <taxon>Arthropoda</taxon>
        <taxon>Hexapoda</taxon>
        <taxon>Insecta</taxon>
        <taxon>Pterygota</taxon>
        <taxon>Neoptera</taxon>
        <taxon>Endopterygota</taxon>
        <taxon>Hymenoptera</taxon>
        <taxon>Apocrita</taxon>
        <taxon>Ichneumonoidea</taxon>
        <taxon>Braconidae</taxon>
        <taxon>Euphorinae</taxon>
        <taxon>Microctonus</taxon>
    </lineage>
</organism>
<evidence type="ECO:0000313" key="2">
    <source>
        <dbReference type="EMBL" id="KAK0162493.1"/>
    </source>
</evidence>
<name>A0AA39F402_MICHY</name>
<sequence length="188" mass="21073">MKVIAIINTIFCVLQFALGENNFANRYCFQFTWLGEKYDQDSNGNKPNCSIPTPCMEPFIITDDSTRPNVTHMWNVDFATNRSAISCPLRPGYVCIKYSYSFNNAILNTTYFCGKMIEKSDNEVLDSAINTGCFTQKVNGHIIEACACQSNGGHMPCNNSSRVNLSLKQIIIGVGLILFLQKIIKLMQ</sequence>
<keyword evidence="3" id="KW-1185">Reference proteome</keyword>
<feature type="chain" id="PRO_5041383607" evidence="1">
    <location>
        <begin position="20"/>
        <end position="188"/>
    </location>
</feature>
<dbReference type="Proteomes" id="UP001168972">
    <property type="component" value="Unassembled WGS sequence"/>
</dbReference>
<reference evidence="2" key="2">
    <citation type="submission" date="2023-03" db="EMBL/GenBank/DDBJ databases">
        <authorList>
            <person name="Inwood S.N."/>
            <person name="Skelly J.G."/>
            <person name="Guhlin J."/>
            <person name="Harrop T.W.R."/>
            <person name="Goldson S.G."/>
            <person name="Dearden P.K."/>
        </authorList>
    </citation>
    <scope>NUCLEOTIDE SEQUENCE</scope>
    <source>
        <strain evidence="2">Lincoln</strain>
        <tissue evidence="2">Whole body</tissue>
    </source>
</reference>
<keyword evidence="1" id="KW-0732">Signal</keyword>
<dbReference type="EMBL" id="JAQQBR010001833">
    <property type="protein sequence ID" value="KAK0162493.1"/>
    <property type="molecule type" value="Genomic_DNA"/>
</dbReference>